<feature type="compositionally biased region" description="Basic and acidic residues" evidence="1">
    <location>
        <begin position="70"/>
        <end position="80"/>
    </location>
</feature>
<protein>
    <submittedName>
        <fullName evidence="2">Uncharacterized protein</fullName>
    </submittedName>
</protein>
<reference evidence="2" key="2">
    <citation type="submission" date="2023-06" db="EMBL/GenBank/DDBJ databases">
        <authorList>
            <consortium name="Lawrence Berkeley National Laboratory"/>
            <person name="Mondo S.J."/>
            <person name="Hensen N."/>
            <person name="Bonometti L."/>
            <person name="Westerberg I."/>
            <person name="Brannstrom I.O."/>
            <person name="Guillou S."/>
            <person name="Cros-Aarteil S."/>
            <person name="Calhoun S."/>
            <person name="Haridas S."/>
            <person name="Kuo A."/>
            <person name="Pangilinan J."/>
            <person name="Riley R."/>
            <person name="Labutti K."/>
            <person name="Andreopoulos B."/>
            <person name="Lipzen A."/>
            <person name="Chen C."/>
            <person name="Yanf M."/>
            <person name="Daum C."/>
            <person name="Ng V."/>
            <person name="Clum A."/>
            <person name="Steindorff A."/>
            <person name="Ohm R."/>
            <person name="Martin F."/>
            <person name="Silar P."/>
            <person name="Natvig D."/>
            <person name="Lalanne C."/>
            <person name="Gautier V."/>
            <person name="Ament-Velasquez S.L."/>
            <person name="Kruys A."/>
            <person name="Hutchinson M.I."/>
            <person name="Powell A.J."/>
            <person name="Barry K."/>
            <person name="Miller A.N."/>
            <person name="Grigoriev I.V."/>
            <person name="Debuchy R."/>
            <person name="Gladieux P."/>
            <person name="Thoren M.H."/>
            <person name="Johannesson H."/>
        </authorList>
    </citation>
    <scope>NUCLEOTIDE SEQUENCE</scope>
    <source>
        <strain evidence="2">PSN324</strain>
    </source>
</reference>
<evidence type="ECO:0000313" key="2">
    <source>
        <dbReference type="EMBL" id="KAK4460745.1"/>
    </source>
</evidence>
<dbReference type="AlphaFoldDB" id="A0AAV9HLC1"/>
<evidence type="ECO:0000313" key="3">
    <source>
        <dbReference type="Proteomes" id="UP001321749"/>
    </source>
</evidence>
<comment type="caution">
    <text evidence="2">The sequence shown here is derived from an EMBL/GenBank/DDBJ whole genome shotgun (WGS) entry which is preliminary data.</text>
</comment>
<keyword evidence="3" id="KW-1185">Reference proteome</keyword>
<name>A0AAV9HLC1_9PEZI</name>
<sequence length="235" mass="25979">MATNEPLDLLTGDATTPIITIITPIQPTTPTTITKLFHEENPAVTTTISTKMADLIIFSDDDDDDDEEHNENQENEKKQEEEEGDLIAFSSSSDGDEEENDDENETLPFKTLFNIPLPPFVTPLCPPELFKQPPTLPPLPPLPVFPFNLDPPSANSVLKSKGRVLIGPISESAREDWRLDGGLGYFRSKLGGGPGGGVYSSVLVEDSEGKSYCLVAFESGQEAERCREVFRWYCW</sequence>
<proteinExistence type="predicted"/>
<organism evidence="2 3">
    <name type="scientific">Cladorrhinum samala</name>
    <dbReference type="NCBI Taxonomy" id="585594"/>
    <lineage>
        <taxon>Eukaryota</taxon>
        <taxon>Fungi</taxon>
        <taxon>Dikarya</taxon>
        <taxon>Ascomycota</taxon>
        <taxon>Pezizomycotina</taxon>
        <taxon>Sordariomycetes</taxon>
        <taxon>Sordariomycetidae</taxon>
        <taxon>Sordariales</taxon>
        <taxon>Podosporaceae</taxon>
        <taxon>Cladorrhinum</taxon>
    </lineage>
</organism>
<dbReference type="Proteomes" id="UP001321749">
    <property type="component" value="Unassembled WGS sequence"/>
</dbReference>
<evidence type="ECO:0000256" key="1">
    <source>
        <dbReference type="SAM" id="MobiDB-lite"/>
    </source>
</evidence>
<reference evidence="2" key="1">
    <citation type="journal article" date="2023" name="Mol. Phylogenet. Evol.">
        <title>Genome-scale phylogeny and comparative genomics of the fungal order Sordariales.</title>
        <authorList>
            <person name="Hensen N."/>
            <person name="Bonometti L."/>
            <person name="Westerberg I."/>
            <person name="Brannstrom I.O."/>
            <person name="Guillou S."/>
            <person name="Cros-Aarteil S."/>
            <person name="Calhoun S."/>
            <person name="Haridas S."/>
            <person name="Kuo A."/>
            <person name="Mondo S."/>
            <person name="Pangilinan J."/>
            <person name="Riley R."/>
            <person name="LaButti K."/>
            <person name="Andreopoulos B."/>
            <person name="Lipzen A."/>
            <person name="Chen C."/>
            <person name="Yan M."/>
            <person name="Daum C."/>
            <person name="Ng V."/>
            <person name="Clum A."/>
            <person name="Steindorff A."/>
            <person name="Ohm R.A."/>
            <person name="Martin F."/>
            <person name="Silar P."/>
            <person name="Natvig D.O."/>
            <person name="Lalanne C."/>
            <person name="Gautier V."/>
            <person name="Ament-Velasquez S.L."/>
            <person name="Kruys A."/>
            <person name="Hutchinson M.I."/>
            <person name="Powell A.J."/>
            <person name="Barry K."/>
            <person name="Miller A.N."/>
            <person name="Grigoriev I.V."/>
            <person name="Debuchy R."/>
            <person name="Gladieux P."/>
            <person name="Hiltunen Thoren M."/>
            <person name="Johannesson H."/>
        </authorList>
    </citation>
    <scope>NUCLEOTIDE SEQUENCE</scope>
    <source>
        <strain evidence="2">PSN324</strain>
    </source>
</reference>
<feature type="region of interest" description="Disordered" evidence="1">
    <location>
        <begin position="60"/>
        <end position="104"/>
    </location>
</feature>
<dbReference type="EMBL" id="MU865005">
    <property type="protein sequence ID" value="KAK4460745.1"/>
    <property type="molecule type" value="Genomic_DNA"/>
</dbReference>
<feature type="compositionally biased region" description="Acidic residues" evidence="1">
    <location>
        <begin position="60"/>
        <end position="69"/>
    </location>
</feature>
<accession>A0AAV9HLC1</accession>
<gene>
    <name evidence="2" type="ORF">QBC42DRAFT_288213</name>
</gene>
<feature type="compositionally biased region" description="Acidic residues" evidence="1">
    <location>
        <begin position="94"/>
        <end position="104"/>
    </location>
</feature>